<dbReference type="Proteomes" id="UP000605970">
    <property type="component" value="Unassembled WGS sequence"/>
</dbReference>
<organism evidence="1 2">
    <name type="scientific">Meloidogyne graminicola</name>
    <dbReference type="NCBI Taxonomy" id="189291"/>
    <lineage>
        <taxon>Eukaryota</taxon>
        <taxon>Metazoa</taxon>
        <taxon>Ecdysozoa</taxon>
        <taxon>Nematoda</taxon>
        <taxon>Chromadorea</taxon>
        <taxon>Rhabditida</taxon>
        <taxon>Tylenchina</taxon>
        <taxon>Tylenchomorpha</taxon>
        <taxon>Tylenchoidea</taxon>
        <taxon>Meloidogynidae</taxon>
        <taxon>Meloidogyninae</taxon>
        <taxon>Meloidogyne</taxon>
    </lineage>
</organism>
<accession>A0A8S9ZWN8</accession>
<evidence type="ECO:0000313" key="1">
    <source>
        <dbReference type="EMBL" id="KAF7637474.1"/>
    </source>
</evidence>
<gene>
    <name evidence="1" type="ORF">Mgra_00002993</name>
</gene>
<proteinExistence type="predicted"/>
<dbReference type="EMBL" id="JABEBT010000019">
    <property type="protein sequence ID" value="KAF7637474.1"/>
    <property type="molecule type" value="Genomic_DNA"/>
</dbReference>
<name>A0A8S9ZWN8_9BILA</name>
<reference evidence="1" key="1">
    <citation type="journal article" date="2020" name="Ecol. Evol.">
        <title>Genome structure and content of the rice root-knot nematode (Meloidogyne graminicola).</title>
        <authorList>
            <person name="Phan N.T."/>
            <person name="Danchin E.G.J."/>
            <person name="Klopp C."/>
            <person name="Perfus-Barbeoch L."/>
            <person name="Kozlowski D.K."/>
            <person name="Koutsovoulos G.D."/>
            <person name="Lopez-Roques C."/>
            <person name="Bouchez O."/>
            <person name="Zahm M."/>
            <person name="Besnard G."/>
            <person name="Bellafiore S."/>
        </authorList>
    </citation>
    <scope>NUCLEOTIDE SEQUENCE</scope>
    <source>
        <strain evidence="1">VN-18</strain>
    </source>
</reference>
<evidence type="ECO:0000313" key="2">
    <source>
        <dbReference type="Proteomes" id="UP000605970"/>
    </source>
</evidence>
<keyword evidence="2" id="KW-1185">Reference proteome</keyword>
<comment type="caution">
    <text evidence="1">The sequence shown here is derived from an EMBL/GenBank/DDBJ whole genome shotgun (WGS) entry which is preliminary data.</text>
</comment>
<dbReference type="AlphaFoldDB" id="A0A8S9ZWN8"/>
<sequence length="82" mass="9663">MIFSVKNVDYSSMYENSSYYSSQSVNTSEAKTFQDYEFDWSVLLDATLEFFNPELKKKSHIHCVFSRVYIGIYISFLATLTW</sequence>
<protein>
    <submittedName>
        <fullName evidence="1">Uncharacterized protein</fullName>
    </submittedName>
</protein>